<evidence type="ECO:0000256" key="4">
    <source>
        <dbReference type="ARBA" id="ARBA00022741"/>
    </source>
</evidence>
<dbReference type="HAMAP" id="MF_00049_B">
    <property type="entry name" value="Leu_tRNA_synth_B"/>
    <property type="match status" value="1"/>
</dbReference>
<dbReference type="EMBL" id="JACHVB010000014">
    <property type="protein sequence ID" value="MBC2593556.1"/>
    <property type="molecule type" value="Genomic_DNA"/>
</dbReference>
<feature type="domain" description="Methionyl/Leucyl tRNA synthetase" evidence="13">
    <location>
        <begin position="44"/>
        <end position="175"/>
    </location>
</feature>
<feature type="domain" description="Leucyl-tRNA synthetase editing" evidence="14">
    <location>
        <begin position="229"/>
        <end position="416"/>
    </location>
</feature>
<dbReference type="NCBIfam" id="TIGR00396">
    <property type="entry name" value="leuS_bact"/>
    <property type="match status" value="1"/>
</dbReference>
<feature type="domain" description="Methionyl/Valyl/Leucyl/Isoleucyl-tRNA synthetase anticodon-binding" evidence="12">
    <location>
        <begin position="717"/>
        <end position="830"/>
    </location>
</feature>
<evidence type="ECO:0000256" key="5">
    <source>
        <dbReference type="ARBA" id="ARBA00022840"/>
    </source>
</evidence>
<dbReference type="Gene3D" id="3.90.740.10">
    <property type="entry name" value="Valyl/Leucyl/Isoleucyl-tRNA synthetase, editing domain"/>
    <property type="match status" value="1"/>
</dbReference>
<evidence type="ECO:0000256" key="8">
    <source>
        <dbReference type="ARBA" id="ARBA00047469"/>
    </source>
</evidence>
<evidence type="ECO:0000256" key="1">
    <source>
        <dbReference type="ARBA" id="ARBA00005594"/>
    </source>
</evidence>
<dbReference type="PROSITE" id="PS00178">
    <property type="entry name" value="AA_TRNA_LIGASE_I"/>
    <property type="match status" value="1"/>
</dbReference>
<evidence type="ECO:0000259" key="12">
    <source>
        <dbReference type="Pfam" id="PF08264"/>
    </source>
</evidence>
<dbReference type="FunFam" id="3.40.50.620:FF:000077">
    <property type="entry name" value="Leucine--tRNA ligase"/>
    <property type="match status" value="1"/>
</dbReference>
<sequence length="868" mass="97267">MATRCDSYDFSLIERHWQDFWADNKTFYAEDFADKPTWYVLDMFPYPSGAGLHIGHPEGYTATDALKRFKKAQGHNVLHPMGWDAFGLPTEQYAIKTGEQPAVVTKRNIARFKEQLRAIGLTYDWDREVNTTDPHYFRWTQWIFLKLFKKGLAYVDEKPVWFCPELGTVLANEEVLNTPEGPRSERGSFPVERRPLRQWVLRITAYADKLLDGLKDVNWPDSTKRLQSNWIGRSEGAEVTFSLDGFDDTLTVFTTRPDTLFGATYMVVAPEHPLLSKITADDKREAVESYVRKAANKSDLERAELSKEKTGVFTGCHAINPVNGEKIPVWVADYVLMSYGTGAIMAVPAHDERDFAFAKEFGLKIVQVISDETHTEAQRHGGELTEAYTGDGKLINSGLLDGLDVTAAKKKITDKLASENRGKATVNFKLRDWLFSRQRYWGEPFPIVWVSEADYATVASGAAFAGLLPEEPVTCTMDGKKWFAVPLPESALPLTLPETESYQPSPDGQSPLANIPEWLEVAIDPATGNVTARKELSDTSGLVEGLRETNTMPQWAGSCWYYLRYIDPKNAEALIDPKKEDYWGMPDLYVGGAEHAVLHLLYARFWHRFLYDEGVLKTPEPFTELFHQGIILGEDGEKMSKSRGNVVNPDDIIAQYGADSLRLYLMFLGPLEAMKPWNTQGIEGVVRFLRKLWREVIAEDGSVAARVDDTPESPETLRVLHETIKKVTADYTALGFNTAISQLMICLNAISKAGRMNRETAKTFIQLLAPLAPHLCEELWERLGGAAGGVSAAPWPVCDESLLVNDTVKIIVQVNGKLRGELEVSKDLAKEDILAQAKGLERVLAQTEGKTVVKEIYVPGKIVNLVVK</sequence>
<dbReference type="Gene3D" id="1.10.730.10">
    <property type="entry name" value="Isoleucyl-tRNA Synthetase, Domain 1"/>
    <property type="match status" value="1"/>
</dbReference>
<protein>
    <recommendedName>
        <fullName evidence="9">Leucine--tRNA ligase</fullName>
        <ecNumber evidence="9">6.1.1.4</ecNumber>
    </recommendedName>
    <alternativeName>
        <fullName evidence="9">Leucyl-tRNA synthetase</fullName>
        <shortName evidence="9">LeuRS</shortName>
    </alternativeName>
</protein>
<feature type="binding site" evidence="9">
    <location>
        <position position="641"/>
    </location>
    <ligand>
        <name>ATP</name>
        <dbReference type="ChEBI" id="CHEBI:30616"/>
    </ligand>
</feature>
<dbReference type="Pfam" id="PF00133">
    <property type="entry name" value="tRNA-synt_1"/>
    <property type="match status" value="1"/>
</dbReference>
<dbReference type="PANTHER" id="PTHR43740">
    <property type="entry name" value="LEUCYL-TRNA SYNTHETASE"/>
    <property type="match status" value="1"/>
</dbReference>
<dbReference type="InterPro" id="IPR001412">
    <property type="entry name" value="aa-tRNA-synth_I_CS"/>
</dbReference>
<evidence type="ECO:0000313" key="15">
    <source>
        <dbReference type="EMBL" id="MBC2593556.1"/>
    </source>
</evidence>
<evidence type="ECO:0000259" key="11">
    <source>
        <dbReference type="Pfam" id="PF00133"/>
    </source>
</evidence>
<organism evidence="15 16">
    <name type="scientific">Ruficoccus amylovorans</name>
    <dbReference type="NCBI Taxonomy" id="1804625"/>
    <lineage>
        <taxon>Bacteria</taxon>
        <taxon>Pseudomonadati</taxon>
        <taxon>Verrucomicrobiota</taxon>
        <taxon>Opitutia</taxon>
        <taxon>Puniceicoccales</taxon>
        <taxon>Cerasicoccaceae</taxon>
        <taxon>Ruficoccus</taxon>
    </lineage>
</organism>
<feature type="domain" description="Aminoacyl-tRNA synthetase class Ia" evidence="11">
    <location>
        <begin position="616"/>
        <end position="666"/>
    </location>
</feature>
<accession>A0A842HCY1</accession>
<dbReference type="CDD" id="cd07958">
    <property type="entry name" value="Anticodon_Ia_Leu_BEm"/>
    <property type="match status" value="1"/>
</dbReference>
<dbReference type="RefSeq" id="WP_185674562.1">
    <property type="nucleotide sequence ID" value="NZ_JACHVB010000014.1"/>
</dbReference>
<keyword evidence="5 9" id="KW-0067">ATP-binding</keyword>
<evidence type="ECO:0000256" key="7">
    <source>
        <dbReference type="ARBA" id="ARBA00023146"/>
    </source>
</evidence>
<dbReference type="InterPro" id="IPR013155">
    <property type="entry name" value="M/V/L/I-tRNA-synth_anticd-bd"/>
</dbReference>
<dbReference type="EC" id="6.1.1.4" evidence="9"/>
<evidence type="ECO:0000259" key="13">
    <source>
        <dbReference type="Pfam" id="PF09334"/>
    </source>
</evidence>
<proteinExistence type="inferred from homology"/>
<reference evidence="15 16" key="1">
    <citation type="submission" date="2020-07" db="EMBL/GenBank/DDBJ databases">
        <authorList>
            <person name="Feng X."/>
        </authorList>
    </citation>
    <scope>NUCLEOTIDE SEQUENCE [LARGE SCALE GENOMIC DNA]</scope>
    <source>
        <strain evidence="15 16">JCM31066</strain>
    </source>
</reference>
<dbReference type="GO" id="GO:0002161">
    <property type="term" value="F:aminoacyl-tRNA deacylase activity"/>
    <property type="evidence" value="ECO:0007669"/>
    <property type="project" value="InterPro"/>
</dbReference>
<dbReference type="InterPro" id="IPR009080">
    <property type="entry name" value="tRNAsynth_Ia_anticodon-bd"/>
</dbReference>
<keyword evidence="16" id="KW-1185">Reference proteome</keyword>
<dbReference type="SUPFAM" id="SSF52374">
    <property type="entry name" value="Nucleotidylyl transferase"/>
    <property type="match status" value="1"/>
</dbReference>
<dbReference type="FunFam" id="3.90.740.10:FF:000017">
    <property type="entry name" value="Leucine--tRNA ligase"/>
    <property type="match status" value="1"/>
</dbReference>
<dbReference type="PANTHER" id="PTHR43740:SF2">
    <property type="entry name" value="LEUCINE--TRNA LIGASE, MITOCHONDRIAL"/>
    <property type="match status" value="1"/>
</dbReference>
<dbReference type="GO" id="GO:0005524">
    <property type="term" value="F:ATP binding"/>
    <property type="evidence" value="ECO:0007669"/>
    <property type="project" value="UniProtKB-UniRule"/>
</dbReference>
<dbReference type="GO" id="GO:0006429">
    <property type="term" value="P:leucyl-tRNA aminoacylation"/>
    <property type="evidence" value="ECO:0007669"/>
    <property type="project" value="UniProtKB-UniRule"/>
</dbReference>
<dbReference type="Pfam" id="PF09334">
    <property type="entry name" value="tRNA-synt_1g"/>
    <property type="match status" value="1"/>
</dbReference>
<evidence type="ECO:0000256" key="10">
    <source>
        <dbReference type="RuleBase" id="RU363035"/>
    </source>
</evidence>
<keyword evidence="3 9" id="KW-0436">Ligase</keyword>
<dbReference type="InterPro" id="IPR009008">
    <property type="entry name" value="Val/Leu/Ile-tRNA-synth_edit"/>
</dbReference>
<evidence type="ECO:0000256" key="9">
    <source>
        <dbReference type="HAMAP-Rule" id="MF_00049"/>
    </source>
</evidence>
<dbReference type="InterPro" id="IPR002300">
    <property type="entry name" value="aa-tRNA-synth_Ia"/>
</dbReference>
<comment type="caution">
    <text evidence="15">The sequence shown here is derived from an EMBL/GenBank/DDBJ whole genome shotgun (WGS) entry which is preliminary data.</text>
</comment>
<evidence type="ECO:0000256" key="3">
    <source>
        <dbReference type="ARBA" id="ARBA00022598"/>
    </source>
</evidence>
<dbReference type="GO" id="GO:0005829">
    <property type="term" value="C:cytosol"/>
    <property type="evidence" value="ECO:0007669"/>
    <property type="project" value="TreeGrafter"/>
</dbReference>
<dbReference type="GO" id="GO:0004823">
    <property type="term" value="F:leucine-tRNA ligase activity"/>
    <property type="evidence" value="ECO:0007669"/>
    <property type="project" value="UniProtKB-UniRule"/>
</dbReference>
<evidence type="ECO:0000313" key="16">
    <source>
        <dbReference type="Proteomes" id="UP000546464"/>
    </source>
</evidence>
<dbReference type="InterPro" id="IPR002302">
    <property type="entry name" value="Leu-tRNA-ligase"/>
</dbReference>
<evidence type="ECO:0000256" key="6">
    <source>
        <dbReference type="ARBA" id="ARBA00022917"/>
    </source>
</evidence>
<dbReference type="InterPro" id="IPR025709">
    <property type="entry name" value="Leu_tRNA-synth_edit"/>
</dbReference>
<comment type="caution">
    <text evidence="9">Lacks conserved residue(s) required for the propagation of feature annotation.</text>
</comment>
<comment type="subcellular location">
    <subcellularLocation>
        <location evidence="9">Cytoplasm</location>
    </subcellularLocation>
</comment>
<evidence type="ECO:0000256" key="2">
    <source>
        <dbReference type="ARBA" id="ARBA00022490"/>
    </source>
</evidence>
<dbReference type="Pfam" id="PF08264">
    <property type="entry name" value="Anticodon_1"/>
    <property type="match status" value="1"/>
</dbReference>
<dbReference type="AlphaFoldDB" id="A0A842HCY1"/>
<keyword evidence="4 9" id="KW-0547">Nucleotide-binding</keyword>
<keyword evidence="2 9" id="KW-0963">Cytoplasm</keyword>
<dbReference type="Proteomes" id="UP000546464">
    <property type="component" value="Unassembled WGS sequence"/>
</dbReference>
<dbReference type="PRINTS" id="PR00985">
    <property type="entry name" value="TRNASYNTHLEU"/>
</dbReference>
<feature type="short sequence motif" description="'KMSKS' region" evidence="9">
    <location>
        <begin position="638"/>
        <end position="642"/>
    </location>
</feature>
<dbReference type="CDD" id="cd00812">
    <property type="entry name" value="LeuRS_core"/>
    <property type="match status" value="1"/>
</dbReference>
<dbReference type="Pfam" id="PF13603">
    <property type="entry name" value="tRNA-synt_1_2"/>
    <property type="match status" value="1"/>
</dbReference>
<keyword evidence="6 9" id="KW-0648">Protein biosynthesis</keyword>
<comment type="similarity">
    <text evidence="1 9 10">Belongs to the class-I aminoacyl-tRNA synthetase family.</text>
</comment>
<dbReference type="SUPFAM" id="SSF50677">
    <property type="entry name" value="ValRS/IleRS/LeuRS editing domain"/>
    <property type="match status" value="1"/>
</dbReference>
<name>A0A842HCY1_9BACT</name>
<keyword evidence="7 9" id="KW-0030">Aminoacyl-tRNA synthetase</keyword>
<dbReference type="SUPFAM" id="SSF47323">
    <property type="entry name" value="Anticodon-binding domain of a subclass of class I aminoacyl-tRNA synthetases"/>
    <property type="match status" value="1"/>
</dbReference>
<dbReference type="InterPro" id="IPR015413">
    <property type="entry name" value="Methionyl/Leucyl_tRNA_Synth"/>
</dbReference>
<dbReference type="FunFam" id="1.10.730.10:FF:000011">
    <property type="entry name" value="Leucine--tRNA ligase chloroplastic/mitochondrial"/>
    <property type="match status" value="1"/>
</dbReference>
<comment type="catalytic activity">
    <reaction evidence="8 9">
        <text>tRNA(Leu) + L-leucine + ATP = L-leucyl-tRNA(Leu) + AMP + diphosphate</text>
        <dbReference type="Rhea" id="RHEA:11688"/>
        <dbReference type="Rhea" id="RHEA-COMP:9613"/>
        <dbReference type="Rhea" id="RHEA-COMP:9622"/>
        <dbReference type="ChEBI" id="CHEBI:30616"/>
        <dbReference type="ChEBI" id="CHEBI:33019"/>
        <dbReference type="ChEBI" id="CHEBI:57427"/>
        <dbReference type="ChEBI" id="CHEBI:78442"/>
        <dbReference type="ChEBI" id="CHEBI:78494"/>
        <dbReference type="ChEBI" id="CHEBI:456215"/>
        <dbReference type="EC" id="6.1.1.4"/>
    </reaction>
</comment>
<dbReference type="InterPro" id="IPR014729">
    <property type="entry name" value="Rossmann-like_a/b/a_fold"/>
</dbReference>
<dbReference type="Gene3D" id="3.40.50.620">
    <property type="entry name" value="HUPs"/>
    <property type="match status" value="1"/>
</dbReference>
<evidence type="ECO:0000259" key="14">
    <source>
        <dbReference type="Pfam" id="PF13603"/>
    </source>
</evidence>
<gene>
    <name evidence="9" type="primary">leuS</name>
    <name evidence="15" type="ORF">H5P28_04705</name>
</gene>